<feature type="transmembrane region" description="Helical" evidence="1">
    <location>
        <begin position="75"/>
        <end position="94"/>
    </location>
</feature>
<evidence type="ECO:0000256" key="1">
    <source>
        <dbReference type="SAM" id="Phobius"/>
    </source>
</evidence>
<dbReference type="EMBL" id="FNAT01000001">
    <property type="protein sequence ID" value="SDE11201.1"/>
    <property type="molecule type" value="Genomic_DNA"/>
</dbReference>
<feature type="domain" description="Lipid A biosynthesis N-terminal" evidence="2">
    <location>
        <begin position="21"/>
        <end position="92"/>
    </location>
</feature>
<keyword evidence="4" id="KW-1185">Reference proteome</keyword>
<feature type="transmembrane region" description="Helical" evidence="1">
    <location>
        <begin position="51"/>
        <end position="69"/>
    </location>
</feature>
<name>A0A1G7A8V0_9RHOB</name>
<evidence type="ECO:0000313" key="3">
    <source>
        <dbReference type="EMBL" id="SDE11201.1"/>
    </source>
</evidence>
<evidence type="ECO:0000259" key="2">
    <source>
        <dbReference type="SMART" id="SM01259"/>
    </source>
</evidence>
<keyword evidence="1" id="KW-0472">Membrane</keyword>
<dbReference type="Gene3D" id="1.20.1280.290">
    <property type="match status" value="1"/>
</dbReference>
<organism evidence="3 4">
    <name type="scientific">Limimaricola pyoseonensis</name>
    <dbReference type="NCBI Taxonomy" id="521013"/>
    <lineage>
        <taxon>Bacteria</taxon>
        <taxon>Pseudomonadati</taxon>
        <taxon>Pseudomonadota</taxon>
        <taxon>Alphaproteobacteria</taxon>
        <taxon>Rhodobacterales</taxon>
        <taxon>Paracoccaceae</taxon>
        <taxon>Limimaricola</taxon>
    </lineage>
</organism>
<dbReference type="AlphaFoldDB" id="A0A1G7A8V0"/>
<dbReference type="InterPro" id="IPR011499">
    <property type="entry name" value="Lipid_A_biosynth_N"/>
</dbReference>
<protein>
    <submittedName>
        <fullName evidence="3">Uncharacterized N-terminal domain of lipid-A-disaccharide synthase</fullName>
    </submittedName>
</protein>
<dbReference type="InterPro" id="IPR014546">
    <property type="entry name" value="UCP028440_lipidA_biosyn"/>
</dbReference>
<keyword evidence="1" id="KW-1133">Transmembrane helix</keyword>
<gene>
    <name evidence="3" type="ORF">SAMN04488567_0861</name>
</gene>
<dbReference type="Proteomes" id="UP000198922">
    <property type="component" value="Unassembled WGS sequence"/>
</dbReference>
<accession>A0A1G7A8V0</accession>
<dbReference type="RefSeq" id="WP_090110228.1">
    <property type="nucleotide sequence ID" value="NZ_FNAT01000001.1"/>
</dbReference>
<keyword evidence="1" id="KW-0812">Transmembrane</keyword>
<dbReference type="GO" id="GO:0009245">
    <property type="term" value="P:lipid A biosynthetic process"/>
    <property type="evidence" value="ECO:0007669"/>
    <property type="project" value="InterPro"/>
</dbReference>
<dbReference type="PIRSF" id="PIRSF028440">
    <property type="entry name" value="UCP_LAB_N"/>
    <property type="match status" value="1"/>
</dbReference>
<feature type="transmembrane region" description="Helical" evidence="1">
    <location>
        <begin position="16"/>
        <end position="39"/>
    </location>
</feature>
<dbReference type="GO" id="GO:0016020">
    <property type="term" value="C:membrane"/>
    <property type="evidence" value="ECO:0007669"/>
    <property type="project" value="GOC"/>
</dbReference>
<dbReference type="GO" id="GO:0008915">
    <property type="term" value="F:lipid-A-disaccharide synthase activity"/>
    <property type="evidence" value="ECO:0007669"/>
    <property type="project" value="InterPro"/>
</dbReference>
<dbReference type="OrthoDB" id="9793186at2"/>
<reference evidence="4" key="1">
    <citation type="submission" date="2016-10" db="EMBL/GenBank/DDBJ databases">
        <authorList>
            <person name="Varghese N."/>
            <person name="Submissions S."/>
        </authorList>
    </citation>
    <scope>NUCLEOTIDE SEQUENCE [LARGE SCALE GENOMIC DNA]</scope>
    <source>
        <strain evidence="4">DSM 21424</strain>
    </source>
</reference>
<evidence type="ECO:0000313" key="4">
    <source>
        <dbReference type="Proteomes" id="UP000198922"/>
    </source>
</evidence>
<dbReference type="Pfam" id="PF07578">
    <property type="entry name" value="LAB_N"/>
    <property type="match status" value="1"/>
</dbReference>
<dbReference type="SMART" id="SM01259">
    <property type="entry name" value="LAB_N"/>
    <property type="match status" value="1"/>
</dbReference>
<proteinExistence type="predicted"/>
<dbReference type="STRING" id="521013.SAMN04488567_0861"/>
<sequence>MSIFVEWFAGTTWVELLWLTVGFMAQAMFSARFLVQWIASEKVRRSIVPETFWYFSFAGGAMLLAYAIYRRDPVFIMGQAFGLMVYARNIYFIWIERRAGEPGHEN</sequence>